<dbReference type="EMBL" id="MT144075">
    <property type="protein sequence ID" value="QJA48206.1"/>
    <property type="molecule type" value="Genomic_DNA"/>
</dbReference>
<name>A0A6H1ZJV0_9ZZZZ</name>
<evidence type="ECO:0000313" key="2">
    <source>
        <dbReference type="EMBL" id="QJI02341.1"/>
    </source>
</evidence>
<reference evidence="1" key="1">
    <citation type="submission" date="2020-03" db="EMBL/GenBank/DDBJ databases">
        <title>The deep terrestrial virosphere.</title>
        <authorList>
            <person name="Holmfeldt K."/>
            <person name="Nilsson E."/>
            <person name="Simone D."/>
            <person name="Lopez-Fernandez M."/>
            <person name="Wu X."/>
            <person name="de Brujin I."/>
            <person name="Lundin D."/>
            <person name="Andersson A."/>
            <person name="Bertilsson S."/>
            <person name="Dopson M."/>
        </authorList>
    </citation>
    <scope>NUCLEOTIDE SEQUENCE</scope>
    <source>
        <strain evidence="1">TM448A00866</strain>
        <strain evidence="2">TM448B03125</strain>
    </source>
</reference>
<dbReference type="AlphaFoldDB" id="A0A6H1ZJV0"/>
<evidence type="ECO:0000313" key="1">
    <source>
        <dbReference type="EMBL" id="QJA48206.1"/>
    </source>
</evidence>
<sequence length="90" mass="10530">MALPNRIFLQLGGEQMITPMPEDFDTLRESGVITWNDEQVNDSDIEYIRNDPKVLLGEVRRRLEINCVNDMWHVWDVEDITPEDLEVKDG</sequence>
<proteinExistence type="predicted"/>
<protein>
    <submittedName>
        <fullName evidence="1">Uncharacterized protein</fullName>
    </submittedName>
</protein>
<dbReference type="EMBL" id="MT144993">
    <property type="protein sequence ID" value="QJI02341.1"/>
    <property type="molecule type" value="Genomic_DNA"/>
</dbReference>
<gene>
    <name evidence="1" type="ORF">TM448A00866_0021</name>
    <name evidence="2" type="ORF">TM448B03125_0009</name>
</gene>
<accession>A0A6H1ZJV0</accession>
<organism evidence="1">
    <name type="scientific">viral metagenome</name>
    <dbReference type="NCBI Taxonomy" id="1070528"/>
    <lineage>
        <taxon>unclassified sequences</taxon>
        <taxon>metagenomes</taxon>
        <taxon>organismal metagenomes</taxon>
    </lineage>
</organism>